<dbReference type="InterPro" id="IPR006056">
    <property type="entry name" value="RidA"/>
</dbReference>
<dbReference type="SUPFAM" id="SSF55298">
    <property type="entry name" value="YjgF-like"/>
    <property type="match status" value="1"/>
</dbReference>
<dbReference type="GO" id="GO:0019239">
    <property type="term" value="F:deaminase activity"/>
    <property type="evidence" value="ECO:0007669"/>
    <property type="project" value="TreeGrafter"/>
</dbReference>
<dbReference type="GO" id="GO:0005829">
    <property type="term" value="C:cytosol"/>
    <property type="evidence" value="ECO:0007669"/>
    <property type="project" value="TreeGrafter"/>
</dbReference>
<gene>
    <name evidence="2" type="ORF">EAH76_15145</name>
</gene>
<comment type="caution">
    <text evidence="2">The sequence shown here is derived from an EMBL/GenBank/DDBJ whole genome shotgun (WGS) entry which is preliminary data.</text>
</comment>
<reference evidence="2 3" key="1">
    <citation type="journal article" date="2019" name="Environ. Microbiol.">
        <title>Species interactions and distinct microbial communities in high Arctic permafrost affected cryosols are associated with the CH4 and CO2 gas fluxes.</title>
        <authorList>
            <person name="Altshuler I."/>
            <person name="Hamel J."/>
            <person name="Turney S."/>
            <person name="Magnuson E."/>
            <person name="Levesque R."/>
            <person name="Greer C."/>
            <person name="Whyte L.G."/>
        </authorList>
    </citation>
    <scope>NUCLEOTIDE SEQUENCE [LARGE SCALE GENOMIC DNA]</scope>
    <source>
        <strain evidence="2 3">E6.1</strain>
    </source>
</reference>
<evidence type="ECO:0000313" key="3">
    <source>
        <dbReference type="Proteomes" id="UP000319931"/>
    </source>
</evidence>
<sequence length="131" mass="13648">MSDPQLARTILTTAAPTPAGHYSQAIAAGGLLYVSGQLPIDADGAKLADASFDDQARQAITNVLAVVKGAGAVPANLVKITVYIVGVDHWSRFNAVYATMLGDIRPARTVVPVPELHHGLLVEIDAIALLP</sequence>
<dbReference type="NCBIfam" id="TIGR00004">
    <property type="entry name" value="Rid family detoxifying hydrolase"/>
    <property type="match status" value="1"/>
</dbReference>
<dbReference type="Proteomes" id="UP000319931">
    <property type="component" value="Unassembled WGS sequence"/>
</dbReference>
<evidence type="ECO:0000313" key="2">
    <source>
        <dbReference type="EMBL" id="TPG52053.1"/>
    </source>
</evidence>
<dbReference type="Gene3D" id="3.30.1330.40">
    <property type="entry name" value="RutC-like"/>
    <property type="match status" value="1"/>
</dbReference>
<evidence type="ECO:0000256" key="1">
    <source>
        <dbReference type="ARBA" id="ARBA00010552"/>
    </source>
</evidence>
<dbReference type="PANTHER" id="PTHR11803:SF58">
    <property type="entry name" value="PROTEIN HMF1-RELATED"/>
    <property type="match status" value="1"/>
</dbReference>
<dbReference type="AlphaFoldDB" id="A0A502FSS6"/>
<dbReference type="CDD" id="cd00448">
    <property type="entry name" value="YjgF_YER057c_UK114_family"/>
    <property type="match status" value="1"/>
</dbReference>
<dbReference type="EMBL" id="RCZC01000004">
    <property type="protein sequence ID" value="TPG52053.1"/>
    <property type="molecule type" value="Genomic_DNA"/>
</dbReference>
<dbReference type="InterPro" id="IPR006175">
    <property type="entry name" value="YjgF/YER057c/UK114"/>
</dbReference>
<dbReference type="RefSeq" id="WP_140851126.1">
    <property type="nucleotide sequence ID" value="NZ_RCZC01000004.1"/>
</dbReference>
<dbReference type="Pfam" id="PF01042">
    <property type="entry name" value="Ribonuc_L-PSP"/>
    <property type="match status" value="1"/>
</dbReference>
<dbReference type="PANTHER" id="PTHR11803">
    <property type="entry name" value="2-IMINOBUTANOATE/2-IMINOPROPANOATE DEAMINASE RIDA"/>
    <property type="match status" value="1"/>
</dbReference>
<dbReference type="FunFam" id="3.30.1330.40:FF:000001">
    <property type="entry name" value="L-PSP family endoribonuclease"/>
    <property type="match status" value="1"/>
</dbReference>
<comment type="similarity">
    <text evidence="1">Belongs to the RutC family.</text>
</comment>
<accession>A0A502FSS6</accession>
<dbReference type="InterPro" id="IPR035959">
    <property type="entry name" value="RutC-like_sf"/>
</dbReference>
<proteinExistence type="inferred from homology"/>
<keyword evidence="3" id="KW-1185">Reference proteome</keyword>
<dbReference type="OrthoDB" id="9799840at2"/>
<organism evidence="2 3">
    <name type="scientific">Sphingomonas glacialis</name>
    <dbReference type="NCBI Taxonomy" id="658225"/>
    <lineage>
        <taxon>Bacteria</taxon>
        <taxon>Pseudomonadati</taxon>
        <taxon>Pseudomonadota</taxon>
        <taxon>Alphaproteobacteria</taxon>
        <taxon>Sphingomonadales</taxon>
        <taxon>Sphingomonadaceae</taxon>
        <taxon>Sphingomonas</taxon>
    </lineage>
</organism>
<protein>
    <submittedName>
        <fullName evidence="2">RidA family protein</fullName>
    </submittedName>
</protein>
<name>A0A502FSS6_9SPHN</name>